<dbReference type="PANTHER" id="PTHR11245:SF6">
    <property type="entry name" value="DUF19 DOMAIN-CONTAINING PROTEIN"/>
    <property type="match status" value="1"/>
</dbReference>
<organism evidence="7 9">
    <name type="scientific">Orbilia oligospora</name>
    <name type="common">Nematode-trapping fungus</name>
    <name type="synonym">Arthrobotrys oligospora</name>
    <dbReference type="NCBI Taxonomy" id="2813651"/>
    <lineage>
        <taxon>Eukaryota</taxon>
        <taxon>Fungi</taxon>
        <taxon>Dikarya</taxon>
        <taxon>Ascomycota</taxon>
        <taxon>Pezizomycotina</taxon>
        <taxon>Orbiliomycetes</taxon>
        <taxon>Orbiliales</taxon>
        <taxon>Orbiliaceae</taxon>
        <taxon>Orbilia</taxon>
    </lineage>
</organism>
<sequence>MRFLKAVITALIPLVSATCTPWSTPGTCTATSASCDFYTCLENKSSCGPTGYALGYALPFCNAITAVSSTLSGNGQSWYSATKVCLQNALATEASCETSCTDIFLNAFASHVPCYIDSGFCTLSLADLKIFFQVVGVGGVTSNDGLALFGAVLQQCVAKYLNNEINSGWTKQLVRTLNGEI</sequence>
<dbReference type="Proteomes" id="UP000479691">
    <property type="component" value="Unassembled WGS sequence"/>
</dbReference>
<evidence type="ECO:0000313" key="7">
    <source>
        <dbReference type="EMBL" id="KAF3225740.1"/>
    </source>
</evidence>
<gene>
    <name evidence="7" type="ORF">TWF191_005086</name>
    <name evidence="6" type="ORF">TWF788_008316</name>
</gene>
<name>A0A6G1MDH7_ORBOL</name>
<evidence type="ECO:0000313" key="6">
    <source>
        <dbReference type="EMBL" id="KAF3175847.1"/>
    </source>
</evidence>
<dbReference type="Proteomes" id="UP000483672">
    <property type="component" value="Unassembled WGS sequence"/>
</dbReference>
<evidence type="ECO:0000313" key="9">
    <source>
        <dbReference type="Proteomes" id="UP000483672"/>
    </source>
</evidence>
<dbReference type="PANTHER" id="PTHR11245">
    <property type="entry name" value="STANNIOCALCIN"/>
    <property type="match status" value="1"/>
</dbReference>
<evidence type="ECO:0000256" key="4">
    <source>
        <dbReference type="ARBA" id="ARBA00023157"/>
    </source>
</evidence>
<evidence type="ECO:0008006" key="10">
    <source>
        <dbReference type="Google" id="ProtNLM"/>
    </source>
</evidence>
<keyword evidence="4" id="KW-1015">Disulfide bond</keyword>
<evidence type="ECO:0000256" key="1">
    <source>
        <dbReference type="ARBA" id="ARBA00008693"/>
    </source>
</evidence>
<comment type="subunit">
    <text evidence="2">Homodimer; disulfide-linked.</text>
</comment>
<dbReference type="GO" id="GO:0006874">
    <property type="term" value="P:intracellular calcium ion homeostasis"/>
    <property type="evidence" value="ECO:0007669"/>
    <property type="project" value="TreeGrafter"/>
</dbReference>
<feature type="signal peptide" evidence="5">
    <location>
        <begin position="1"/>
        <end position="17"/>
    </location>
</feature>
<evidence type="ECO:0000256" key="3">
    <source>
        <dbReference type="ARBA" id="ARBA00022702"/>
    </source>
</evidence>
<protein>
    <recommendedName>
        <fullName evidence="10">Extracellular membrane protein CFEM domain-containing protein</fullName>
    </recommendedName>
</protein>
<keyword evidence="5" id="KW-0732">Signal</keyword>
<dbReference type="PROSITE" id="PS51257">
    <property type="entry name" value="PROKAR_LIPOPROTEIN"/>
    <property type="match status" value="1"/>
</dbReference>
<dbReference type="EMBL" id="JAABOE010000050">
    <property type="protein sequence ID" value="KAF3175847.1"/>
    <property type="molecule type" value="Genomic_DNA"/>
</dbReference>
<accession>A0A6G1MDH7</accession>
<evidence type="ECO:0000313" key="8">
    <source>
        <dbReference type="Proteomes" id="UP000479691"/>
    </source>
</evidence>
<evidence type="ECO:0000256" key="2">
    <source>
        <dbReference type="ARBA" id="ARBA00011748"/>
    </source>
</evidence>
<dbReference type="GO" id="GO:0005576">
    <property type="term" value="C:extracellular region"/>
    <property type="evidence" value="ECO:0007669"/>
    <property type="project" value="InterPro"/>
</dbReference>
<dbReference type="GO" id="GO:0005179">
    <property type="term" value="F:hormone activity"/>
    <property type="evidence" value="ECO:0007669"/>
    <property type="project" value="UniProtKB-KW"/>
</dbReference>
<reference evidence="8 9" key="1">
    <citation type="submission" date="2019-06" db="EMBL/GenBank/DDBJ databases">
        <authorList>
            <person name="Palmer J.M."/>
        </authorList>
    </citation>
    <scope>NUCLEOTIDE SEQUENCE [LARGE SCALE GENOMIC DNA]</scope>
    <source>
        <strain evidence="7 9">TWF191</strain>
        <strain evidence="6 8">TWF788</strain>
    </source>
</reference>
<comment type="similarity">
    <text evidence="1">Belongs to the stanniocalcin family.</text>
</comment>
<feature type="chain" id="PRO_5041174362" description="Extracellular membrane protein CFEM domain-containing protein" evidence="5">
    <location>
        <begin position="18"/>
        <end position="181"/>
    </location>
</feature>
<dbReference type="InterPro" id="IPR004978">
    <property type="entry name" value="Stanniocalcin"/>
</dbReference>
<comment type="caution">
    <text evidence="7">The sequence shown here is derived from an EMBL/GenBank/DDBJ whole genome shotgun (WGS) entry which is preliminary data.</text>
</comment>
<evidence type="ECO:0000256" key="5">
    <source>
        <dbReference type="SAM" id="SignalP"/>
    </source>
</evidence>
<dbReference type="EMBL" id="WIPF01000026">
    <property type="protein sequence ID" value="KAF3225740.1"/>
    <property type="molecule type" value="Genomic_DNA"/>
</dbReference>
<dbReference type="AlphaFoldDB" id="A0A6G1MDH7"/>
<proteinExistence type="inferred from homology"/>
<keyword evidence="3" id="KW-0372">Hormone</keyword>